<dbReference type="AlphaFoldDB" id="A0AAV6KXS0"/>
<keyword evidence="4" id="KW-1185">Reference proteome</keyword>
<dbReference type="EMBL" id="JACTNZ010000003">
    <property type="protein sequence ID" value="KAG5557240.1"/>
    <property type="molecule type" value="Genomic_DNA"/>
</dbReference>
<proteinExistence type="predicted"/>
<dbReference type="SUPFAM" id="SSF50249">
    <property type="entry name" value="Nucleic acid-binding proteins"/>
    <property type="match status" value="1"/>
</dbReference>
<gene>
    <name evidence="3" type="ORF">RHGRI_007490</name>
</gene>
<dbReference type="Pfam" id="PF08646">
    <property type="entry name" value="Rep_fac-A_C"/>
    <property type="match status" value="1"/>
</dbReference>
<dbReference type="Proteomes" id="UP000823749">
    <property type="component" value="Chromosome 3"/>
</dbReference>
<evidence type="ECO:0000313" key="4">
    <source>
        <dbReference type="Proteomes" id="UP000823749"/>
    </source>
</evidence>
<feature type="compositionally biased region" description="Low complexity" evidence="1">
    <location>
        <begin position="172"/>
        <end position="187"/>
    </location>
</feature>
<dbReference type="InterPro" id="IPR013955">
    <property type="entry name" value="Rep_factor-A_C"/>
</dbReference>
<accession>A0AAV6KXS0</accession>
<comment type="caution">
    <text evidence="3">The sequence shown here is derived from an EMBL/GenBank/DDBJ whole genome shotgun (WGS) entry which is preliminary data.</text>
</comment>
<name>A0AAV6KXS0_9ERIC</name>
<evidence type="ECO:0000256" key="1">
    <source>
        <dbReference type="SAM" id="MobiDB-lite"/>
    </source>
</evidence>
<dbReference type="InterPro" id="IPR012340">
    <property type="entry name" value="NA-bd_OB-fold"/>
</dbReference>
<evidence type="ECO:0000313" key="3">
    <source>
        <dbReference type="EMBL" id="KAG5557240.1"/>
    </source>
</evidence>
<reference evidence="3" key="1">
    <citation type="submission" date="2020-08" db="EMBL/GenBank/DDBJ databases">
        <title>Plant Genome Project.</title>
        <authorList>
            <person name="Zhang R.-G."/>
        </authorList>
    </citation>
    <scope>NUCLEOTIDE SEQUENCE</scope>
    <source>
        <strain evidence="3">WSP0</strain>
        <tissue evidence="3">Leaf</tissue>
    </source>
</reference>
<sequence length="187" mass="21177">MQTQYLNVQAIVRVTDFGQNFYYLACSICKKATNAYGGEDFWCNYCNQKVAALTKIKFNVQITDPTGTIEAAIFSEVAAKFYNITGTDAKDVRKTQFIDYKILHMLAEPKKCLITLKAYMHNYARISQLKFNVHTISLDNSTETEDRLEALRILVQPPNTPNKKSKKEDHNSSTSTSNATINTPTDK</sequence>
<organism evidence="3 4">
    <name type="scientific">Rhododendron griersonianum</name>
    <dbReference type="NCBI Taxonomy" id="479676"/>
    <lineage>
        <taxon>Eukaryota</taxon>
        <taxon>Viridiplantae</taxon>
        <taxon>Streptophyta</taxon>
        <taxon>Embryophyta</taxon>
        <taxon>Tracheophyta</taxon>
        <taxon>Spermatophyta</taxon>
        <taxon>Magnoliopsida</taxon>
        <taxon>eudicotyledons</taxon>
        <taxon>Gunneridae</taxon>
        <taxon>Pentapetalae</taxon>
        <taxon>asterids</taxon>
        <taxon>Ericales</taxon>
        <taxon>Ericaceae</taxon>
        <taxon>Ericoideae</taxon>
        <taxon>Rhodoreae</taxon>
        <taxon>Rhododendron</taxon>
    </lineage>
</organism>
<feature type="region of interest" description="Disordered" evidence="1">
    <location>
        <begin position="155"/>
        <end position="187"/>
    </location>
</feature>
<evidence type="ECO:0000259" key="2">
    <source>
        <dbReference type="Pfam" id="PF08646"/>
    </source>
</evidence>
<dbReference type="Gene3D" id="2.40.50.140">
    <property type="entry name" value="Nucleic acid-binding proteins"/>
    <property type="match status" value="1"/>
</dbReference>
<protein>
    <recommendedName>
        <fullName evidence="2">Replication factor A C-terminal domain-containing protein</fullName>
    </recommendedName>
</protein>
<feature type="domain" description="Replication factor A C-terminal" evidence="2">
    <location>
        <begin position="5"/>
        <end position="143"/>
    </location>
</feature>